<proteinExistence type="predicted"/>
<gene>
    <name evidence="2" type="ORF">ATJ78_1144</name>
</gene>
<name>A0A2A9DWD0_9MICO</name>
<evidence type="ECO:0000313" key="3">
    <source>
        <dbReference type="Proteomes" id="UP000221369"/>
    </source>
</evidence>
<dbReference type="Gene3D" id="3.40.50.1820">
    <property type="entry name" value="alpha/beta hydrolase"/>
    <property type="match status" value="1"/>
</dbReference>
<reference evidence="2 3" key="1">
    <citation type="submission" date="2017-10" db="EMBL/GenBank/DDBJ databases">
        <title>Sequencing the genomes of 1000 actinobacteria strains.</title>
        <authorList>
            <person name="Klenk H.-P."/>
        </authorList>
    </citation>
    <scope>NUCLEOTIDE SEQUENCE [LARGE SCALE GENOMIC DNA]</scope>
    <source>
        <strain evidence="2 3">DSM 21798</strain>
    </source>
</reference>
<accession>A0A2A9DWD0</accession>
<sequence>MTLTVGAPTMVDTDEISTFAEELASVSLECGIASSEVSAARVLTAPPNASARWSSAGSRIDRAAEQLAAASDQAASVSRALGATASLYLDTEATVSSLFDTAWSVTGATGGALFGHMVLPLIGATALAGAPVIVPTLLNPTARQAFMRAGTVLGEKVTAWLGAHPKVARSPVAMMLVRGLASGSDDAVKAALGMPPSLTPLVDNPRLSVPGAVMGLGVLGVPFLRESAVSVSRAGTSAVTAPTSVADLASRIPESRAGAPQIRVEEYGEGDSWVVYVGDTVDSGVGGGDEAFDMESNLTLMADADGGGYRAVEKAMADAGIGADDRVTIVGHSQGGLIAERVTQSDEYNVQTLVTFGAPSTGADLPDGVNAYAVEHSGDLIPAVGGFTDGGERVVVTGDAPEGGDDWLAAHHMSGYEHTASQMDESLDPRFDPLKSALDAIGGEGTSTEYHAERIDEAAPPLPRSDAGESAASPATTSEDGDARGSVRPQDADLRSDRLVDDAAPKAPASPEHLSSADPLIDADAPGLDADENGDGRLREDVQPPVARLDRLGPQPSPLPLPDKVIRP</sequence>
<evidence type="ECO:0008006" key="4">
    <source>
        <dbReference type="Google" id="ProtNLM"/>
    </source>
</evidence>
<protein>
    <recommendedName>
        <fullName evidence="4">PGAP1-like protein</fullName>
    </recommendedName>
</protein>
<feature type="region of interest" description="Disordered" evidence="1">
    <location>
        <begin position="459"/>
        <end position="568"/>
    </location>
</feature>
<evidence type="ECO:0000313" key="2">
    <source>
        <dbReference type="EMBL" id="PFG30219.1"/>
    </source>
</evidence>
<keyword evidence="3" id="KW-1185">Reference proteome</keyword>
<feature type="region of interest" description="Disordered" evidence="1">
    <location>
        <begin position="422"/>
        <end position="442"/>
    </location>
</feature>
<dbReference type="EMBL" id="PDJE01000001">
    <property type="protein sequence ID" value="PFG30219.1"/>
    <property type="molecule type" value="Genomic_DNA"/>
</dbReference>
<organism evidence="2 3">
    <name type="scientific">Paramicrobacterium agarici</name>
    <dbReference type="NCBI Taxonomy" id="630514"/>
    <lineage>
        <taxon>Bacteria</taxon>
        <taxon>Bacillati</taxon>
        <taxon>Actinomycetota</taxon>
        <taxon>Actinomycetes</taxon>
        <taxon>Micrococcales</taxon>
        <taxon>Microbacteriaceae</taxon>
        <taxon>Paramicrobacterium</taxon>
    </lineage>
</organism>
<dbReference type="Proteomes" id="UP000221369">
    <property type="component" value="Unassembled WGS sequence"/>
</dbReference>
<evidence type="ECO:0000256" key="1">
    <source>
        <dbReference type="SAM" id="MobiDB-lite"/>
    </source>
</evidence>
<feature type="compositionally biased region" description="Basic and acidic residues" evidence="1">
    <location>
        <begin position="481"/>
        <end position="504"/>
    </location>
</feature>
<dbReference type="SUPFAM" id="SSF53474">
    <property type="entry name" value="alpha/beta-Hydrolases"/>
    <property type="match status" value="1"/>
</dbReference>
<dbReference type="AlphaFoldDB" id="A0A2A9DWD0"/>
<dbReference type="InterPro" id="IPR029058">
    <property type="entry name" value="AB_hydrolase_fold"/>
</dbReference>
<dbReference type="RefSeq" id="WP_098406708.1">
    <property type="nucleotide sequence ID" value="NZ_PDJE01000001.1"/>
</dbReference>
<comment type="caution">
    <text evidence="2">The sequence shown here is derived from an EMBL/GenBank/DDBJ whole genome shotgun (WGS) entry which is preliminary data.</text>
</comment>